<dbReference type="EMBL" id="JAXCGZ010009715">
    <property type="protein sequence ID" value="KAK7076342.1"/>
    <property type="molecule type" value="Genomic_DNA"/>
</dbReference>
<comment type="caution">
    <text evidence="1">The sequence shown here is derived from an EMBL/GenBank/DDBJ whole genome shotgun (WGS) entry which is preliminary data.</text>
</comment>
<reference evidence="1 2" key="1">
    <citation type="submission" date="2023-11" db="EMBL/GenBank/DDBJ databases">
        <title>Halocaridina rubra genome assembly.</title>
        <authorList>
            <person name="Smith C."/>
        </authorList>
    </citation>
    <scope>NUCLEOTIDE SEQUENCE [LARGE SCALE GENOMIC DNA]</scope>
    <source>
        <strain evidence="1">EP-1</strain>
        <tissue evidence="1">Whole</tissue>
    </source>
</reference>
<protein>
    <submittedName>
        <fullName evidence="1">Uncharacterized protein</fullName>
    </submittedName>
</protein>
<accession>A0AAN9AAI4</accession>
<evidence type="ECO:0000313" key="2">
    <source>
        <dbReference type="Proteomes" id="UP001381693"/>
    </source>
</evidence>
<dbReference type="AlphaFoldDB" id="A0AAN9AAI4"/>
<dbReference type="Proteomes" id="UP001381693">
    <property type="component" value="Unassembled WGS sequence"/>
</dbReference>
<proteinExistence type="predicted"/>
<name>A0AAN9AAI4_HALRR</name>
<evidence type="ECO:0000313" key="1">
    <source>
        <dbReference type="EMBL" id="KAK7076342.1"/>
    </source>
</evidence>
<gene>
    <name evidence="1" type="ORF">SK128_021522</name>
</gene>
<keyword evidence="2" id="KW-1185">Reference proteome</keyword>
<sequence>MRTLHSAFNPCPEKEEKLYFTKLLRVLHKIQKGVHGSQDMKASPSGPLLYFASFLKEKRILNNDKEVSNIIQKGYMVLSIRTLHILAVFLKGGLHGQTVCRTRFDRQVFEVMFERVNGLMVKRPRVSSPNWFKQHLFARISLGEKEVKVVSSNASQLNRLDEYTISCMGPNKRTCPSPV</sequence>
<organism evidence="1 2">
    <name type="scientific">Halocaridina rubra</name>
    <name type="common">Hawaiian red shrimp</name>
    <dbReference type="NCBI Taxonomy" id="373956"/>
    <lineage>
        <taxon>Eukaryota</taxon>
        <taxon>Metazoa</taxon>
        <taxon>Ecdysozoa</taxon>
        <taxon>Arthropoda</taxon>
        <taxon>Crustacea</taxon>
        <taxon>Multicrustacea</taxon>
        <taxon>Malacostraca</taxon>
        <taxon>Eumalacostraca</taxon>
        <taxon>Eucarida</taxon>
        <taxon>Decapoda</taxon>
        <taxon>Pleocyemata</taxon>
        <taxon>Caridea</taxon>
        <taxon>Atyoidea</taxon>
        <taxon>Atyidae</taxon>
        <taxon>Halocaridina</taxon>
    </lineage>
</organism>